<gene>
    <name evidence="2" type="ORF">BJBARM4_0486</name>
</gene>
<evidence type="ECO:0008006" key="4">
    <source>
        <dbReference type="Google" id="ProtNLM"/>
    </source>
</evidence>
<accession>D2EFG8</accession>
<dbReference type="EMBL" id="GG730046">
    <property type="protein sequence ID" value="EEZ92865.1"/>
    <property type="molecule type" value="Genomic_DNA"/>
</dbReference>
<dbReference type="AlphaFoldDB" id="D2EFG8"/>
<dbReference type="Pfam" id="PF13385">
    <property type="entry name" value="Laminin_G_3"/>
    <property type="match status" value="1"/>
</dbReference>
<dbReference type="Proteomes" id="UP000009375">
    <property type="component" value="Unassembled WGS sequence"/>
</dbReference>
<reference evidence="2 3" key="1">
    <citation type="journal article" date="2010" name="Proc. Natl. Acad. Sci. U.S.A.">
        <title>Enigmatic, ultrasmall, uncultivated Archaea.</title>
        <authorList>
            <person name="Baker B.J."/>
            <person name="Comolli L.R."/>
            <person name="Dick G.J."/>
            <person name="Hauser L.J."/>
            <person name="Hyatt D."/>
            <person name="Dill B.D."/>
            <person name="Land M.L."/>
            <person name="Verberkmoes N.C."/>
            <person name="Hettich R.L."/>
            <person name="Banfield J.F."/>
        </authorList>
    </citation>
    <scope>NUCLEOTIDE SEQUENCE [LARGE SCALE GENOMIC DNA]</scope>
</reference>
<protein>
    <recommendedName>
        <fullName evidence="4">LamG domain protein jellyroll fold domain protein</fullName>
    </recommendedName>
</protein>
<sequence>MLFNYLDISRKSKRSQSALEYMMTYGWAILIIVIVAVILYSMGIFNPSSSITTVSTGFSPFIVSSAVCNDFGLVVSINSGAFPNNAFYVNLNGFYLVSASGISGQYNKLYNITPAVHNILLKPDSSSKIIIPEIKCNTSKTFSISAKLQYYYLTQAGNVSSNATGTINGQVSNENFINFIREPPNSTYGDYHGGFILLDNNSYLFNHKEGFTIAIWFRDKTLNLSNQGCNDFGLVAKNGRGNDNESYFVDLGTSCSSSGNFAIRSFIVNSSNDEEVWTPSGNAVKPSYFYNNWVLYVFTYNASKENESIYLNGKLNSSREVSGTLYTSIAPLDIGARGIVYDGTTPEFGYRVFNGTLANMQFYNVSLDYSQIKQIYNEGIYGRPVNYKDLMGWWPLYGDALDYSGYGTDGVFIDMSP</sequence>
<dbReference type="InterPro" id="IPR013320">
    <property type="entry name" value="ConA-like_dom_sf"/>
</dbReference>
<name>D2EFG8_PARA4</name>
<evidence type="ECO:0000256" key="1">
    <source>
        <dbReference type="SAM" id="Phobius"/>
    </source>
</evidence>
<keyword evidence="1" id="KW-1133">Transmembrane helix</keyword>
<keyword evidence="1" id="KW-0812">Transmembrane</keyword>
<dbReference type="SUPFAM" id="SSF49899">
    <property type="entry name" value="Concanavalin A-like lectins/glucanases"/>
    <property type="match status" value="1"/>
</dbReference>
<keyword evidence="1" id="KW-0472">Membrane</keyword>
<feature type="transmembrane region" description="Helical" evidence="1">
    <location>
        <begin position="21"/>
        <end position="45"/>
    </location>
</feature>
<proteinExistence type="predicted"/>
<evidence type="ECO:0000313" key="3">
    <source>
        <dbReference type="Proteomes" id="UP000009375"/>
    </source>
</evidence>
<dbReference type="Gene3D" id="2.60.120.200">
    <property type="match status" value="1"/>
</dbReference>
<evidence type="ECO:0000313" key="2">
    <source>
        <dbReference type="EMBL" id="EEZ92865.1"/>
    </source>
</evidence>
<organism evidence="2 3">
    <name type="scientific">Candidatus Parvarchaeum acidiphilum ARMAN-4</name>
    <dbReference type="NCBI Taxonomy" id="662760"/>
    <lineage>
        <taxon>Archaea</taxon>
        <taxon>Candidatus Parvarchaeota</taxon>
        <taxon>Candidatus Parvarchaeum</taxon>
    </lineage>
</organism>